<dbReference type="SUPFAM" id="SSF51735">
    <property type="entry name" value="NAD(P)-binding Rossmann-fold domains"/>
    <property type="match status" value="1"/>
</dbReference>
<proteinExistence type="predicted"/>
<dbReference type="InterPro" id="IPR025110">
    <property type="entry name" value="AMP-bd_C"/>
</dbReference>
<keyword evidence="5" id="KW-1185">Reference proteome</keyword>
<keyword evidence="1" id="KW-0596">Phosphopantetheine</keyword>
<dbReference type="Gene3D" id="3.30.300.30">
    <property type="match status" value="1"/>
</dbReference>
<evidence type="ECO:0000256" key="2">
    <source>
        <dbReference type="ARBA" id="ARBA00022553"/>
    </source>
</evidence>
<dbReference type="InterPro" id="IPR020845">
    <property type="entry name" value="AMP-binding_CS"/>
</dbReference>
<dbReference type="SUPFAM" id="SSF56801">
    <property type="entry name" value="Acetyl-CoA synthetase-like"/>
    <property type="match status" value="1"/>
</dbReference>
<dbReference type="InterPro" id="IPR013120">
    <property type="entry name" value="FAR_NAD-bd"/>
</dbReference>
<dbReference type="Pfam" id="PF00501">
    <property type="entry name" value="AMP-binding"/>
    <property type="match status" value="1"/>
</dbReference>
<dbReference type="SUPFAM" id="SSF47336">
    <property type="entry name" value="ACP-like"/>
    <property type="match status" value="1"/>
</dbReference>
<dbReference type="Gene3D" id="3.40.50.12780">
    <property type="entry name" value="N-terminal domain of ligase-like"/>
    <property type="match status" value="1"/>
</dbReference>
<dbReference type="PANTHER" id="PTHR44845:SF6">
    <property type="entry name" value="BETA-ALANINE-ACTIVATING ENZYME"/>
    <property type="match status" value="1"/>
</dbReference>
<dbReference type="InterPro" id="IPR045851">
    <property type="entry name" value="AMP-bd_C_sf"/>
</dbReference>
<sequence>MPKTTATLPASHFFHTFNLPLTSPRKAQQLTLFVFAPAGSSAAFFEPLVAPLFEEGVILVGINQPTHVGSSLAPHFASTAFDITFEAVADYYGALVTALVETDQCNSFPYAVLGHSGGALSAKAFLDTLALRSFGTDPVAVILSGAGFESGSSRKWASAAEEDLAKQLAVWNDGVAVPSASLGPLRADLAWGAVCASSFKRSIPHNATVIRGASDSTVSAADAASWSSVLTQCVQVERPGGHHYLRDESGFVAELLCAELQRLSLRGAEIVAGWNKAKTMDWPSQQTLHGQFVEQAALTPDKTAVIDGGNGYSLTYKRLDELSTLLAQYLYHTGGVRPGDSTGIFMERSWQFVIVYIAALKAGGAYMPLEVVYPKDLLTRVLENSTPKVVVTKTQFLPKLKEGYPSLLLDGEDWIESLRAMNLPPLPADTGARPETMAYVVMSSGTTGTPKGICCPHAGAVHSYWFRRKFDPWNPETDVDASNVFFVWECLRPLLVGGKLVVIPDEGVYDPVALSDLLEAHKVTRILFTPSLLAHTMASLSDEVLQKKLRFLNYVNLCGEVVTKKMVEKFNQLFPACKLVNLYSISECHDAGQSVLSGPNNELYGPSRSPKYAAAGTVIPNVNLHVLNEAQEECPIGVFGEVYVSGPTLAIGYLNKPEQTAERFPPNPFKGTTEPEWDRIYRTGDRGRFLPDGQLEIAGRIAFFIKIRGYSVVPSAIESALGEHPDIATAVVVAIGDISDFDKKLVAYVLPKQWELTPTQKEMRDFCKKALPPYAVPSIFVALRALPVHEGTSRKLDTKKLPGWEEANKLVADAEKEIQVRRQMAGLSAGGADDPDAGLAPAQIAVAAMWRDICGLSKSDVAGNIAAGDSFFDVGGSSLKLAEVARLLSEAAGSEVEIKQIVGDPSLEGMAKVLEGAGKESEGNKEIVVGAWKELLNIGADVELTGADTFADHGGHSLKLAQLAGMIGVSVKDIADKQTVAGMTLALARFNKTARVVKTRSNSDAYYDDGQTVSGVDIDLPAEADLDPSIYPAKTRRATSRLRYGDAVYAPRRAFLTGGTGYLGAFLMWELAFVQRMPTYALVRAKDEASAVARLVDTLKKYELISQDDDPDGECSEELDIFLSNCVGVPGDLSMPLMGMEAKTFNIIAGQVDAILHCGADVNLFKSYVDLKKTNVLGVQEALRLCVTNGLEGDFGSAFTHLKQFYYVSSNGIFPSNYEGDRMEDADLTDKKVWGSYHDGYGMSKFVGEALVRESQARGLPAAILRPGNMSASTETGVWNKADFYALFLQ</sequence>
<organism evidence="4 5">
    <name type="scientific">Tetraparma gracilis</name>
    <dbReference type="NCBI Taxonomy" id="2962635"/>
    <lineage>
        <taxon>Eukaryota</taxon>
        <taxon>Sar</taxon>
        <taxon>Stramenopiles</taxon>
        <taxon>Ochrophyta</taxon>
        <taxon>Bolidophyceae</taxon>
        <taxon>Parmales</taxon>
        <taxon>Triparmaceae</taxon>
        <taxon>Tetraparma</taxon>
    </lineage>
</organism>
<evidence type="ECO:0000256" key="1">
    <source>
        <dbReference type="ARBA" id="ARBA00022450"/>
    </source>
</evidence>
<dbReference type="InterPro" id="IPR006162">
    <property type="entry name" value="Ppantetheine_attach_site"/>
</dbReference>
<feature type="domain" description="Carrier" evidence="3">
    <location>
        <begin position="840"/>
        <end position="918"/>
    </location>
</feature>
<dbReference type="PROSITE" id="PS00455">
    <property type="entry name" value="AMP_BINDING"/>
    <property type="match status" value="1"/>
</dbReference>
<dbReference type="Pfam" id="PF13193">
    <property type="entry name" value="AMP-binding_C"/>
    <property type="match status" value="1"/>
</dbReference>
<dbReference type="Gene3D" id="1.10.1200.10">
    <property type="entry name" value="ACP-like"/>
    <property type="match status" value="2"/>
</dbReference>
<keyword evidence="2" id="KW-0597">Phosphoprotein</keyword>
<dbReference type="InterPro" id="IPR009081">
    <property type="entry name" value="PP-bd_ACP"/>
</dbReference>
<dbReference type="EMBL" id="BRYB01000378">
    <property type="protein sequence ID" value="GMI28854.1"/>
    <property type="molecule type" value="Genomic_DNA"/>
</dbReference>
<dbReference type="Gene3D" id="3.40.50.720">
    <property type="entry name" value="NAD(P)-binding Rossmann-like Domain"/>
    <property type="match status" value="1"/>
</dbReference>
<dbReference type="Proteomes" id="UP001165060">
    <property type="component" value="Unassembled WGS sequence"/>
</dbReference>
<accession>A0ABQ6MN34</accession>
<dbReference type="Gene3D" id="3.40.50.1820">
    <property type="entry name" value="alpha/beta hydrolase"/>
    <property type="match status" value="1"/>
</dbReference>
<protein>
    <recommendedName>
        <fullName evidence="3">Carrier domain-containing protein</fullName>
    </recommendedName>
</protein>
<dbReference type="Pfam" id="PF07993">
    <property type="entry name" value="NAD_binding_4"/>
    <property type="match status" value="1"/>
</dbReference>
<name>A0ABQ6MN34_9STRA</name>
<evidence type="ECO:0000313" key="4">
    <source>
        <dbReference type="EMBL" id="GMI28854.1"/>
    </source>
</evidence>
<dbReference type="PANTHER" id="PTHR44845">
    <property type="entry name" value="CARRIER DOMAIN-CONTAINING PROTEIN"/>
    <property type="match status" value="1"/>
</dbReference>
<reference evidence="4 5" key="1">
    <citation type="journal article" date="2023" name="Commun. Biol.">
        <title>Genome analysis of Parmales, the sister group of diatoms, reveals the evolutionary specialization of diatoms from phago-mixotrophs to photoautotrophs.</title>
        <authorList>
            <person name="Ban H."/>
            <person name="Sato S."/>
            <person name="Yoshikawa S."/>
            <person name="Yamada K."/>
            <person name="Nakamura Y."/>
            <person name="Ichinomiya M."/>
            <person name="Sato N."/>
            <person name="Blanc-Mathieu R."/>
            <person name="Endo H."/>
            <person name="Kuwata A."/>
            <person name="Ogata H."/>
        </authorList>
    </citation>
    <scope>NUCLEOTIDE SEQUENCE [LARGE SCALE GENOMIC DNA]</scope>
</reference>
<dbReference type="PROSITE" id="PS50075">
    <property type="entry name" value="CARRIER"/>
    <property type="match status" value="1"/>
</dbReference>
<dbReference type="PROSITE" id="PS00012">
    <property type="entry name" value="PHOSPHOPANTETHEINE"/>
    <property type="match status" value="1"/>
</dbReference>
<dbReference type="InterPro" id="IPR042099">
    <property type="entry name" value="ANL_N_sf"/>
</dbReference>
<gene>
    <name evidence="4" type="ORF">TeGR_g1335</name>
</gene>
<comment type="caution">
    <text evidence="4">The sequence shown here is derived from an EMBL/GenBank/DDBJ whole genome shotgun (WGS) entry which is preliminary data.</text>
</comment>
<evidence type="ECO:0000313" key="5">
    <source>
        <dbReference type="Proteomes" id="UP001165060"/>
    </source>
</evidence>
<dbReference type="InterPro" id="IPR036736">
    <property type="entry name" value="ACP-like_sf"/>
</dbReference>
<dbReference type="InterPro" id="IPR029058">
    <property type="entry name" value="AB_hydrolase_fold"/>
</dbReference>
<dbReference type="SUPFAM" id="SSF53474">
    <property type="entry name" value="alpha/beta-Hydrolases"/>
    <property type="match status" value="1"/>
</dbReference>
<dbReference type="CDD" id="cd05930">
    <property type="entry name" value="A_NRPS"/>
    <property type="match status" value="1"/>
</dbReference>
<evidence type="ECO:0000259" key="3">
    <source>
        <dbReference type="PROSITE" id="PS50075"/>
    </source>
</evidence>
<feature type="non-terminal residue" evidence="4">
    <location>
        <position position="1290"/>
    </location>
</feature>
<dbReference type="InterPro" id="IPR036291">
    <property type="entry name" value="NAD(P)-bd_dom_sf"/>
</dbReference>
<dbReference type="InterPro" id="IPR000873">
    <property type="entry name" value="AMP-dep_synth/lig_dom"/>
</dbReference>
<dbReference type="Pfam" id="PF00550">
    <property type="entry name" value="PP-binding"/>
    <property type="match status" value="1"/>
</dbReference>